<evidence type="ECO:0000259" key="4">
    <source>
        <dbReference type="SMART" id="SM00382"/>
    </source>
</evidence>
<evidence type="ECO:0000313" key="6">
    <source>
        <dbReference type="Proteomes" id="UP001245184"/>
    </source>
</evidence>
<dbReference type="Proteomes" id="UP001245184">
    <property type="component" value="Unassembled WGS sequence"/>
</dbReference>
<dbReference type="EMBL" id="JAVIZN010000002">
    <property type="protein sequence ID" value="MDR6203935.1"/>
    <property type="molecule type" value="Genomic_DNA"/>
</dbReference>
<organism evidence="5 6">
    <name type="scientific">Paraburkholderia graminis</name>
    <dbReference type="NCBI Taxonomy" id="60548"/>
    <lineage>
        <taxon>Bacteria</taxon>
        <taxon>Pseudomonadati</taxon>
        <taxon>Pseudomonadota</taxon>
        <taxon>Betaproteobacteria</taxon>
        <taxon>Burkholderiales</taxon>
        <taxon>Burkholderiaceae</taxon>
        <taxon>Paraburkholderia</taxon>
    </lineage>
</organism>
<keyword evidence="2" id="KW-0547">Nucleotide-binding</keyword>
<protein>
    <submittedName>
        <fullName evidence="5">DNA replication protein DnaC</fullName>
    </submittedName>
</protein>
<name>A0ABD5CFC6_9BURK</name>
<dbReference type="SUPFAM" id="SSF52540">
    <property type="entry name" value="P-loop containing nucleoside triphosphate hydrolases"/>
    <property type="match status" value="1"/>
</dbReference>
<comment type="caution">
    <text evidence="5">The sequence shown here is derived from an EMBL/GenBank/DDBJ whole genome shotgun (WGS) entry which is preliminary data.</text>
</comment>
<evidence type="ECO:0000313" key="5">
    <source>
        <dbReference type="EMBL" id="MDR6203935.1"/>
    </source>
</evidence>
<dbReference type="Gene3D" id="3.40.50.300">
    <property type="entry name" value="P-loop containing nucleotide triphosphate hydrolases"/>
    <property type="match status" value="1"/>
</dbReference>
<dbReference type="NCBIfam" id="NF038214">
    <property type="entry name" value="IS21_help_AAA"/>
    <property type="match status" value="1"/>
</dbReference>
<dbReference type="InterPro" id="IPR027417">
    <property type="entry name" value="P-loop_NTPase"/>
</dbReference>
<sequence>MTMSMPEIERSLKQLHLSGARDTLETRVLQAQAANQPFLETFSIILQDELDRRQSRLIERRHKQSGLDEKLTFAEFDWSFNPKLPRQACLELRTLKFVSAGENALLIGKPGTGKSHIAKAIANQAVLQGYKVQYLETDDFFARFSLSEPDQQEKRLRNILDCDLLILDDLFLSRSIPDAAGALLQTLVHQRYKLRRSTIVTSNRVVQDWGAYLGDNTMSSTILDRLMHHCEWRSESDIGWRRRTAVRRDCCSARRLWDVS</sequence>
<dbReference type="PANTHER" id="PTHR30050">
    <property type="entry name" value="CHROMOSOMAL REPLICATION INITIATOR PROTEIN DNAA"/>
    <property type="match status" value="1"/>
</dbReference>
<dbReference type="InterPro" id="IPR047661">
    <property type="entry name" value="IstB"/>
</dbReference>
<accession>A0ABD5CFC6</accession>
<dbReference type="PIRSF" id="PIRSF003073">
    <property type="entry name" value="DNAC_TnpB_IstB"/>
    <property type="match status" value="1"/>
</dbReference>
<dbReference type="Pfam" id="PF01695">
    <property type="entry name" value="IstB_IS21"/>
    <property type="match status" value="1"/>
</dbReference>
<evidence type="ECO:0000256" key="2">
    <source>
        <dbReference type="ARBA" id="ARBA00022741"/>
    </source>
</evidence>
<reference evidence="5 6" key="1">
    <citation type="submission" date="2023-08" db="EMBL/GenBank/DDBJ databases">
        <title>Genome sequencing of plant associated microbes to promote plant fitness in Sorghum bicolor and Oryza sativa.</title>
        <authorList>
            <person name="Coleman-Derr D."/>
        </authorList>
    </citation>
    <scope>NUCLEOTIDE SEQUENCE [LARGE SCALE GENOMIC DNA]</scope>
    <source>
        <strain evidence="5 6">SLBN-33</strain>
    </source>
</reference>
<dbReference type="SMART" id="SM00382">
    <property type="entry name" value="AAA"/>
    <property type="match status" value="1"/>
</dbReference>
<dbReference type="AlphaFoldDB" id="A0ABD5CFC6"/>
<feature type="domain" description="AAA+ ATPase" evidence="4">
    <location>
        <begin position="100"/>
        <end position="236"/>
    </location>
</feature>
<proteinExistence type="inferred from homology"/>
<comment type="similarity">
    <text evidence="1">Belongs to the IS21/IS1162 putative ATP-binding protein family.</text>
</comment>
<dbReference type="InterPro" id="IPR003593">
    <property type="entry name" value="AAA+_ATPase"/>
</dbReference>
<dbReference type="InterPro" id="IPR028350">
    <property type="entry name" value="DNAC/IstB-like"/>
</dbReference>
<dbReference type="CDD" id="cd00009">
    <property type="entry name" value="AAA"/>
    <property type="match status" value="1"/>
</dbReference>
<keyword evidence="3" id="KW-0067">ATP-binding</keyword>
<evidence type="ECO:0000256" key="3">
    <source>
        <dbReference type="ARBA" id="ARBA00022840"/>
    </source>
</evidence>
<dbReference type="RefSeq" id="WP_310031582.1">
    <property type="nucleotide sequence ID" value="NZ_JAVIZN010000002.1"/>
</dbReference>
<dbReference type="InterPro" id="IPR002611">
    <property type="entry name" value="IstB_ATP-bd"/>
</dbReference>
<dbReference type="PANTHER" id="PTHR30050:SF4">
    <property type="entry name" value="ATP-BINDING PROTEIN RV3427C IN INSERTION SEQUENCE-RELATED"/>
    <property type="match status" value="1"/>
</dbReference>
<dbReference type="GO" id="GO:0005524">
    <property type="term" value="F:ATP binding"/>
    <property type="evidence" value="ECO:0007669"/>
    <property type="project" value="UniProtKB-KW"/>
</dbReference>
<evidence type="ECO:0000256" key="1">
    <source>
        <dbReference type="ARBA" id="ARBA00008059"/>
    </source>
</evidence>
<gene>
    <name evidence="5" type="ORF">QF025_002655</name>
</gene>